<dbReference type="OrthoDB" id="5835829at2759"/>
<gene>
    <name evidence="3" type="ORF">MAPG_03801</name>
</gene>
<protein>
    <submittedName>
        <fullName evidence="3">Glycosyltransferase</fullName>
    </submittedName>
</protein>
<proteinExistence type="predicted"/>
<reference evidence="3" key="1">
    <citation type="submission" date="2010-05" db="EMBL/GenBank/DDBJ databases">
        <title>The Genome Sequence of Magnaporthe poae strain ATCC 64411.</title>
        <authorList>
            <consortium name="The Broad Institute Genome Sequencing Platform"/>
            <consortium name="Broad Institute Genome Sequencing Center for Infectious Disease"/>
            <person name="Ma L.-J."/>
            <person name="Dead R."/>
            <person name="Young S."/>
            <person name="Zeng Q."/>
            <person name="Koehrsen M."/>
            <person name="Alvarado L."/>
            <person name="Berlin A."/>
            <person name="Chapman S.B."/>
            <person name="Chen Z."/>
            <person name="Freedman E."/>
            <person name="Gellesch M."/>
            <person name="Goldberg J."/>
            <person name="Griggs A."/>
            <person name="Gujja S."/>
            <person name="Heilman E.R."/>
            <person name="Heiman D."/>
            <person name="Hepburn T."/>
            <person name="Howarth C."/>
            <person name="Jen D."/>
            <person name="Larson L."/>
            <person name="Mehta T."/>
            <person name="Neiman D."/>
            <person name="Pearson M."/>
            <person name="Roberts A."/>
            <person name="Saif S."/>
            <person name="Shea T."/>
            <person name="Shenoy N."/>
            <person name="Sisk P."/>
            <person name="Stolte C."/>
            <person name="Sykes S."/>
            <person name="Walk T."/>
            <person name="White J."/>
            <person name="Yandava C."/>
            <person name="Haas B."/>
            <person name="Nusbaum C."/>
            <person name="Birren B."/>
        </authorList>
    </citation>
    <scope>NUCLEOTIDE SEQUENCE</scope>
    <source>
        <strain evidence="3">ATCC 64411</strain>
    </source>
</reference>
<evidence type="ECO:0000313" key="3">
    <source>
        <dbReference type="EMBL" id="KLU84765.1"/>
    </source>
</evidence>
<dbReference type="OMA" id="GHAYPMQ"/>
<evidence type="ECO:0000313" key="5">
    <source>
        <dbReference type="Proteomes" id="UP000011715"/>
    </source>
</evidence>
<dbReference type="VEuPathDB" id="FungiDB:MAPG_03801"/>
<dbReference type="EnsemblFungi" id="MAPG_03801T0">
    <property type="protein sequence ID" value="MAPG_03801T0"/>
    <property type="gene ID" value="MAPG_03801"/>
</dbReference>
<dbReference type="eggNOG" id="KOG1192">
    <property type="taxonomic scope" value="Eukaryota"/>
</dbReference>
<evidence type="ECO:0000259" key="2">
    <source>
        <dbReference type="Pfam" id="PF06722"/>
    </source>
</evidence>
<reference evidence="4" key="4">
    <citation type="journal article" date="2015" name="G3 (Bethesda)">
        <title>Genome sequences of three phytopathogenic species of the Magnaporthaceae family of fungi.</title>
        <authorList>
            <person name="Okagaki L.H."/>
            <person name="Nunes C.C."/>
            <person name="Sailsbery J."/>
            <person name="Clay B."/>
            <person name="Brown D."/>
            <person name="John T."/>
            <person name="Oh Y."/>
            <person name="Young N."/>
            <person name="Fitzgerald M."/>
            <person name="Haas B.J."/>
            <person name="Zeng Q."/>
            <person name="Young S."/>
            <person name="Adiconis X."/>
            <person name="Fan L."/>
            <person name="Levin J.Z."/>
            <person name="Mitchell T.K."/>
            <person name="Okubara P.A."/>
            <person name="Farman M.L."/>
            <person name="Kohn L.M."/>
            <person name="Birren B."/>
            <person name="Ma L.-J."/>
            <person name="Dean R.A."/>
        </authorList>
    </citation>
    <scope>NUCLEOTIDE SEQUENCE</scope>
    <source>
        <strain evidence="4">ATCC 64411 / 73-15</strain>
    </source>
</reference>
<dbReference type="CDD" id="cd03784">
    <property type="entry name" value="GT1_Gtf-like"/>
    <property type="match status" value="1"/>
</dbReference>
<keyword evidence="1 3" id="KW-0808">Transferase</keyword>
<sequence>MTERSTEDSTAAPPRTRPLRFLINTFSATGHVLPVQAVVQELVRHGLLTPTGQFPKVYLQGDRTQTWRLCLNKCKSPLGTSFHVDSERPHIGRLVYNHLKGHAPRRFSSCYLQPLHIWTLSLLLLSQCPAGWRPDYVLNDAMPQGVAALAELGEIPTPYATLGVVPLYIPDVDPEGSPVAHPARSVLGKLLSTPRLALPVVNPQRARLGLPPLGIRDAASCPSLEHCVAGVEPTLFPGAKQQPRVHFVGPLVSRPIATTTNSSSPDLPAWWDEMCAHDCVVGITQGTYAVDPTALIFPAIRALRDDKKILMVVVHKRAEELLTEFDGGSSSGAPLENVRFAPWIPYDMLLPRCRALVTNGGYGSVTQALSHGVPLVCAGASEDKQDTAARVVAVGAGLDLETDRPSVEQVREAVSLVVNRQSYRERAIAIGEELNGLGGAGKACDLLVRAAEGLVAADSTR</sequence>
<evidence type="ECO:0000256" key="1">
    <source>
        <dbReference type="ARBA" id="ARBA00022679"/>
    </source>
</evidence>
<reference evidence="3" key="3">
    <citation type="submission" date="2011-03" db="EMBL/GenBank/DDBJ databases">
        <title>Annotation of Magnaporthe poae ATCC 64411.</title>
        <authorList>
            <person name="Ma L.-J."/>
            <person name="Dead R."/>
            <person name="Young S.K."/>
            <person name="Zeng Q."/>
            <person name="Gargeya S."/>
            <person name="Fitzgerald M."/>
            <person name="Haas B."/>
            <person name="Abouelleil A."/>
            <person name="Alvarado L."/>
            <person name="Arachchi H.M."/>
            <person name="Berlin A."/>
            <person name="Brown A."/>
            <person name="Chapman S.B."/>
            <person name="Chen Z."/>
            <person name="Dunbar C."/>
            <person name="Freedman E."/>
            <person name="Gearin G."/>
            <person name="Gellesch M."/>
            <person name="Goldberg J."/>
            <person name="Griggs A."/>
            <person name="Gujja S."/>
            <person name="Heiman D."/>
            <person name="Howarth C."/>
            <person name="Larson L."/>
            <person name="Lui A."/>
            <person name="MacDonald P.J.P."/>
            <person name="Mehta T."/>
            <person name="Montmayeur A."/>
            <person name="Murphy C."/>
            <person name="Neiman D."/>
            <person name="Pearson M."/>
            <person name="Priest M."/>
            <person name="Roberts A."/>
            <person name="Saif S."/>
            <person name="Shea T."/>
            <person name="Shenoy N."/>
            <person name="Sisk P."/>
            <person name="Stolte C."/>
            <person name="Sykes S."/>
            <person name="Yandava C."/>
            <person name="Wortman J."/>
            <person name="Nusbaum C."/>
            <person name="Birren B."/>
        </authorList>
    </citation>
    <scope>NUCLEOTIDE SEQUENCE</scope>
    <source>
        <strain evidence="3">ATCC 64411</strain>
    </source>
</reference>
<dbReference type="SUPFAM" id="SSF53756">
    <property type="entry name" value="UDP-Glycosyltransferase/glycogen phosphorylase"/>
    <property type="match status" value="1"/>
</dbReference>
<dbReference type="GO" id="GO:0008194">
    <property type="term" value="F:UDP-glycosyltransferase activity"/>
    <property type="evidence" value="ECO:0007669"/>
    <property type="project" value="InterPro"/>
</dbReference>
<accession>A0A0C4DV04</accession>
<dbReference type="AlphaFoldDB" id="A0A0C4DV04"/>
<dbReference type="InterPro" id="IPR010610">
    <property type="entry name" value="EryCIII-like_C"/>
</dbReference>
<feature type="domain" description="Erythromycin biosynthesis protein CIII-like C-terminal" evidence="2">
    <location>
        <begin position="336"/>
        <end position="433"/>
    </location>
</feature>
<dbReference type="PANTHER" id="PTHR48050">
    <property type="entry name" value="STEROL 3-BETA-GLUCOSYLTRANSFERASE"/>
    <property type="match status" value="1"/>
</dbReference>
<reference evidence="5" key="2">
    <citation type="submission" date="2010-05" db="EMBL/GenBank/DDBJ databases">
        <title>The genome sequence of Magnaporthe poae strain ATCC 64411.</title>
        <authorList>
            <person name="Ma L.-J."/>
            <person name="Dead R."/>
            <person name="Young S."/>
            <person name="Zeng Q."/>
            <person name="Koehrsen M."/>
            <person name="Alvarado L."/>
            <person name="Berlin A."/>
            <person name="Chapman S.B."/>
            <person name="Chen Z."/>
            <person name="Freedman E."/>
            <person name="Gellesch M."/>
            <person name="Goldberg J."/>
            <person name="Griggs A."/>
            <person name="Gujja S."/>
            <person name="Heilman E.R."/>
            <person name="Heiman D."/>
            <person name="Hepburn T."/>
            <person name="Howarth C."/>
            <person name="Jen D."/>
            <person name="Larson L."/>
            <person name="Mehta T."/>
            <person name="Neiman D."/>
            <person name="Pearson M."/>
            <person name="Roberts A."/>
            <person name="Saif S."/>
            <person name="Shea T."/>
            <person name="Shenoy N."/>
            <person name="Sisk P."/>
            <person name="Stolte C."/>
            <person name="Sykes S."/>
            <person name="Walk T."/>
            <person name="White J."/>
            <person name="Yandava C."/>
            <person name="Haas B."/>
            <person name="Nusbaum C."/>
            <person name="Birren B."/>
        </authorList>
    </citation>
    <scope>NUCLEOTIDE SEQUENCE [LARGE SCALE GENOMIC DNA]</scope>
    <source>
        <strain evidence="5">ATCC 64411 / 73-15</strain>
    </source>
</reference>
<reference evidence="4" key="5">
    <citation type="submission" date="2015-06" db="UniProtKB">
        <authorList>
            <consortium name="EnsemblFungi"/>
        </authorList>
    </citation>
    <scope>IDENTIFICATION</scope>
    <source>
        <strain evidence="4">ATCC 64411</strain>
    </source>
</reference>
<dbReference type="PANTHER" id="PTHR48050:SF13">
    <property type="entry name" value="STEROL 3-BETA-GLUCOSYLTRANSFERASE UGT80A2"/>
    <property type="match status" value="1"/>
</dbReference>
<keyword evidence="5" id="KW-1185">Reference proteome</keyword>
<organism evidence="4 5">
    <name type="scientific">Magnaporthiopsis poae (strain ATCC 64411 / 73-15)</name>
    <name type="common">Kentucky bluegrass fungus</name>
    <name type="synonym">Magnaporthe poae</name>
    <dbReference type="NCBI Taxonomy" id="644358"/>
    <lineage>
        <taxon>Eukaryota</taxon>
        <taxon>Fungi</taxon>
        <taxon>Dikarya</taxon>
        <taxon>Ascomycota</taxon>
        <taxon>Pezizomycotina</taxon>
        <taxon>Sordariomycetes</taxon>
        <taxon>Sordariomycetidae</taxon>
        <taxon>Magnaporthales</taxon>
        <taxon>Magnaporthaceae</taxon>
        <taxon>Magnaporthiopsis</taxon>
    </lineage>
</organism>
<dbReference type="Proteomes" id="UP000011715">
    <property type="component" value="Unassembled WGS sequence"/>
</dbReference>
<dbReference type="Pfam" id="PF06722">
    <property type="entry name" value="EryCIII-like_C"/>
    <property type="match status" value="1"/>
</dbReference>
<name>A0A0C4DV04_MAGP6</name>
<dbReference type="InterPro" id="IPR050426">
    <property type="entry name" value="Glycosyltransferase_28"/>
</dbReference>
<dbReference type="Gene3D" id="3.40.50.2000">
    <property type="entry name" value="Glycogen Phosphorylase B"/>
    <property type="match status" value="2"/>
</dbReference>
<dbReference type="InterPro" id="IPR002213">
    <property type="entry name" value="UDP_glucos_trans"/>
</dbReference>
<dbReference type="EMBL" id="GL876968">
    <property type="protein sequence ID" value="KLU84765.1"/>
    <property type="molecule type" value="Genomic_DNA"/>
</dbReference>
<dbReference type="GO" id="GO:0016758">
    <property type="term" value="F:hexosyltransferase activity"/>
    <property type="evidence" value="ECO:0007669"/>
    <property type="project" value="UniProtKB-ARBA"/>
</dbReference>
<evidence type="ECO:0000313" key="4">
    <source>
        <dbReference type="EnsemblFungi" id="MAPG_03801T0"/>
    </source>
</evidence>
<dbReference type="EMBL" id="ADBL01000902">
    <property type="status" value="NOT_ANNOTATED_CDS"/>
    <property type="molecule type" value="Genomic_DNA"/>
</dbReference>